<evidence type="ECO:0000313" key="12">
    <source>
        <dbReference type="EMBL" id="AIF84552.1"/>
    </source>
</evidence>
<dbReference type="InterPro" id="IPR013785">
    <property type="entry name" value="Aldolase_TIM"/>
</dbReference>
<dbReference type="eggNOG" id="arCOG00657">
    <property type="taxonomic scope" value="Archaea"/>
</dbReference>
<dbReference type="InterPro" id="IPR019939">
    <property type="entry name" value="CofG_family"/>
</dbReference>
<dbReference type="AlphaFoldDB" id="A0A075MV71"/>
<dbReference type="SFLD" id="SFLDS00029">
    <property type="entry name" value="Radical_SAM"/>
    <property type="match status" value="1"/>
</dbReference>
<dbReference type="UniPathway" id="UPA00072"/>
<dbReference type="NCBIfam" id="NF004884">
    <property type="entry name" value="PRK06245.1"/>
    <property type="match status" value="1"/>
</dbReference>
<dbReference type="InterPro" id="IPR006638">
    <property type="entry name" value="Elp3/MiaA/NifB-like_rSAM"/>
</dbReference>
<dbReference type="Gene3D" id="3.20.20.70">
    <property type="entry name" value="Aldolase class I"/>
    <property type="match status" value="1"/>
</dbReference>
<reference evidence="12 13" key="1">
    <citation type="journal article" date="2014" name="PLoS ONE">
        <title>Genome Sequence of Candidatus Nitrososphaera evergladensis from Group I.1b Enriched from Everglades Soil Reveals Novel Genomic Features of the Ammonia-Oxidizing Archaea.</title>
        <authorList>
            <person name="Zhalnina K.V."/>
            <person name="Dias R."/>
            <person name="Leonard M.T."/>
            <person name="Dorr de Quadros P."/>
            <person name="Camargo F.A."/>
            <person name="Drew J.C."/>
            <person name="Farmerie W.G."/>
            <person name="Daroub S.H."/>
            <person name="Triplett E.W."/>
        </authorList>
    </citation>
    <scope>NUCLEOTIDE SEQUENCE [LARGE SCALE GENOMIC DNA]</scope>
    <source>
        <strain evidence="12 13">SR1</strain>
    </source>
</reference>
<keyword evidence="13" id="KW-1185">Reference proteome</keyword>
<keyword evidence="5" id="KW-0949">S-adenosyl-L-methionine</keyword>
<dbReference type="PROSITE" id="PS51918">
    <property type="entry name" value="RADICAL_SAM"/>
    <property type="match status" value="1"/>
</dbReference>
<dbReference type="PANTHER" id="PTHR43076">
    <property type="entry name" value="FO SYNTHASE (COFH)"/>
    <property type="match status" value="1"/>
</dbReference>
<dbReference type="OrthoDB" id="35347at2157"/>
<evidence type="ECO:0000256" key="1">
    <source>
        <dbReference type="ARBA" id="ARBA00001966"/>
    </source>
</evidence>
<dbReference type="STRING" id="1459636.NTE_02503"/>
<evidence type="ECO:0000256" key="2">
    <source>
        <dbReference type="ARBA" id="ARBA00004712"/>
    </source>
</evidence>
<evidence type="ECO:0000313" key="13">
    <source>
        <dbReference type="Proteomes" id="UP000028194"/>
    </source>
</evidence>
<dbReference type="SFLD" id="SFLDG01388">
    <property type="entry name" value="7_8-didemethyl-8-hydroxy-5-dea"/>
    <property type="match status" value="1"/>
</dbReference>
<keyword evidence="7" id="KW-0408">Iron</keyword>
<evidence type="ECO:0000256" key="8">
    <source>
        <dbReference type="ARBA" id="ARBA00023014"/>
    </source>
</evidence>
<organism evidence="12 13">
    <name type="scientific">Candidatus Nitrososphaera evergladensis SR1</name>
    <dbReference type="NCBI Taxonomy" id="1459636"/>
    <lineage>
        <taxon>Archaea</taxon>
        <taxon>Nitrososphaerota</taxon>
        <taxon>Nitrososphaeria</taxon>
        <taxon>Nitrososphaerales</taxon>
        <taxon>Nitrososphaeraceae</taxon>
        <taxon>Nitrososphaera</taxon>
    </lineage>
</organism>
<dbReference type="CDD" id="cd01335">
    <property type="entry name" value="Radical_SAM"/>
    <property type="match status" value="1"/>
</dbReference>
<dbReference type="InterPro" id="IPR034405">
    <property type="entry name" value="F420"/>
</dbReference>
<dbReference type="SUPFAM" id="SSF102114">
    <property type="entry name" value="Radical SAM enzymes"/>
    <property type="match status" value="1"/>
</dbReference>
<dbReference type="InterPro" id="IPR058240">
    <property type="entry name" value="rSAM_sf"/>
</dbReference>
<name>A0A075MV71_9ARCH</name>
<evidence type="ECO:0000256" key="7">
    <source>
        <dbReference type="ARBA" id="ARBA00023004"/>
    </source>
</evidence>
<sequence>MLADLETLLGLVERPGALTRPDAARLMAECSTEELVTAAGRVRDLTRPGGIITYSRKVFINLVNLCRDTCSYCTYKKEPGDPMLSMLNPEQVLAIAEAGRRARCTEALFVTGERPEQKYGEARSWLSSMGHSSTVDYIREMSELVLAKTGLLPHTNAGSLTKKEMAQLRDTNVSMGVMLETSSERLMSKGMAHEGAPSKNPRVRIKTLTSAGELRIPMTTGILVGIGETPEELVDSLFVIKELHEKHGHIQEVILQNFEPKPGTGMANFASTEKEYFLRAVAVCRLVMPFMNIQVPPNLNPAIYGRYVDAGINDWGGISPVTIDHVNPEFPWPTIDSVKQVTEEKGKRLRARLPVYPEYLLKKDGGFISERLEEYVRLLSDSSGLVKEEYVINGA</sequence>
<evidence type="ECO:0000256" key="5">
    <source>
        <dbReference type="ARBA" id="ARBA00022691"/>
    </source>
</evidence>
<evidence type="ECO:0000256" key="9">
    <source>
        <dbReference type="ARBA" id="ARBA00023239"/>
    </source>
</evidence>
<dbReference type="GO" id="GO:0016765">
    <property type="term" value="F:transferase activity, transferring alkyl or aryl (other than methyl) groups"/>
    <property type="evidence" value="ECO:0007669"/>
    <property type="project" value="InterPro"/>
</dbReference>
<dbReference type="SFLD" id="SFLDF00294">
    <property type="entry name" value="7_8-didemethyl-8-hydroxy-5-dea"/>
    <property type="match status" value="1"/>
</dbReference>
<protein>
    <recommendedName>
        <fullName evidence="3">7,8-didemethyl-8-hydroxy-5-deazariboflavin synthase</fullName>
        <ecNumber evidence="3">4.3.1.32</ecNumber>
    </recommendedName>
</protein>
<dbReference type="Proteomes" id="UP000028194">
    <property type="component" value="Chromosome"/>
</dbReference>
<evidence type="ECO:0000256" key="4">
    <source>
        <dbReference type="ARBA" id="ARBA00022485"/>
    </source>
</evidence>
<comment type="catalytic activity">
    <reaction evidence="10">
        <text>5-amino-5-(4-hydroxybenzyl)-6-(D-ribitylimino)-5,6-dihydrouracil + S-adenosyl-L-methionine = 7,8-didemethyl-8-hydroxy-5-deazariboflavin + 5'-deoxyadenosine + L-methionine + NH4(+) + H(+)</text>
        <dbReference type="Rhea" id="RHEA:55204"/>
        <dbReference type="ChEBI" id="CHEBI:15378"/>
        <dbReference type="ChEBI" id="CHEBI:17319"/>
        <dbReference type="ChEBI" id="CHEBI:28938"/>
        <dbReference type="ChEBI" id="CHEBI:57844"/>
        <dbReference type="ChEBI" id="CHEBI:59789"/>
        <dbReference type="ChEBI" id="CHEBI:59904"/>
        <dbReference type="ChEBI" id="CHEBI:85936"/>
        <dbReference type="EC" id="4.3.1.32"/>
    </reaction>
</comment>
<dbReference type="HAMAP" id="MF_01611">
    <property type="entry name" value="FO_synth_sub1"/>
    <property type="match status" value="1"/>
</dbReference>
<dbReference type="Pfam" id="PF04055">
    <property type="entry name" value="Radical_SAM"/>
    <property type="match status" value="1"/>
</dbReference>
<evidence type="ECO:0000256" key="6">
    <source>
        <dbReference type="ARBA" id="ARBA00022723"/>
    </source>
</evidence>
<dbReference type="KEGG" id="nev:NTE_02503"/>
<comment type="pathway">
    <text evidence="2">Cofactor biosynthesis; coenzyme F0 biosynthesis.</text>
</comment>
<evidence type="ECO:0000256" key="10">
    <source>
        <dbReference type="ARBA" id="ARBA00048974"/>
    </source>
</evidence>
<keyword evidence="6" id="KW-0479">Metal-binding</keyword>
<dbReference type="PANTHER" id="PTHR43076:SF15">
    <property type="entry name" value="7,8-DIDEMETHYL-8-HYDROXY-5-DEAZARIBOFLAVIN SYNTHASE"/>
    <property type="match status" value="1"/>
</dbReference>
<dbReference type="GO" id="GO:0044689">
    <property type="term" value="F:7,8-didemethyl-8-hydroxy-5-deazariboflavin synthase activity"/>
    <property type="evidence" value="ECO:0007669"/>
    <property type="project" value="UniProtKB-EC"/>
</dbReference>
<comment type="cofactor">
    <cofactor evidence="1">
        <name>[4Fe-4S] cluster</name>
        <dbReference type="ChEBI" id="CHEBI:49883"/>
    </cofactor>
</comment>
<dbReference type="InterPro" id="IPR007197">
    <property type="entry name" value="rSAM"/>
</dbReference>
<gene>
    <name evidence="12" type="ORF">NTE_02503</name>
</gene>
<dbReference type="HOGENOM" id="CLU_054174_0_0_2"/>
<evidence type="ECO:0000259" key="11">
    <source>
        <dbReference type="PROSITE" id="PS51918"/>
    </source>
</evidence>
<dbReference type="NCBIfam" id="TIGR03550">
    <property type="entry name" value="F420_cofG"/>
    <property type="match status" value="1"/>
</dbReference>
<dbReference type="EMBL" id="CP007174">
    <property type="protein sequence ID" value="AIF84552.1"/>
    <property type="molecule type" value="Genomic_DNA"/>
</dbReference>
<accession>A0A075MV71</accession>
<keyword evidence="8" id="KW-0411">Iron-sulfur</keyword>
<proteinExistence type="inferred from homology"/>
<keyword evidence="9" id="KW-0456">Lyase</keyword>
<keyword evidence="12" id="KW-0808">Transferase</keyword>
<feature type="domain" description="Radical SAM core" evidence="11">
    <location>
        <begin position="52"/>
        <end position="296"/>
    </location>
</feature>
<dbReference type="EC" id="4.3.1.32" evidence="3"/>
<dbReference type="SMART" id="SM00729">
    <property type="entry name" value="Elp3"/>
    <property type="match status" value="1"/>
</dbReference>
<keyword evidence="4" id="KW-0004">4Fe-4S</keyword>
<dbReference type="GO" id="GO:0051539">
    <property type="term" value="F:4 iron, 4 sulfur cluster binding"/>
    <property type="evidence" value="ECO:0007669"/>
    <property type="project" value="UniProtKB-KW"/>
</dbReference>
<dbReference type="GO" id="GO:0046872">
    <property type="term" value="F:metal ion binding"/>
    <property type="evidence" value="ECO:0007669"/>
    <property type="project" value="UniProtKB-KW"/>
</dbReference>
<evidence type="ECO:0000256" key="3">
    <source>
        <dbReference type="ARBA" id="ARBA00012126"/>
    </source>
</evidence>
<dbReference type="SFLD" id="SFLDG01064">
    <property type="entry name" value="F420__menaquinone_cofactor_bio"/>
    <property type="match status" value="1"/>
</dbReference>